<evidence type="ECO:0000256" key="2">
    <source>
        <dbReference type="ARBA" id="ARBA00022801"/>
    </source>
</evidence>
<keyword evidence="3" id="KW-0645">Protease</keyword>
<evidence type="ECO:0000256" key="1">
    <source>
        <dbReference type="ARBA" id="ARBA00006096"/>
    </source>
</evidence>
<comment type="caution">
    <text evidence="3">The sequence shown here is derived from an EMBL/GenBank/DDBJ whole genome shotgun (WGS) entry which is preliminary data.</text>
</comment>
<dbReference type="NCBIfam" id="TIGR00666">
    <property type="entry name" value="PBP4"/>
    <property type="match status" value="1"/>
</dbReference>
<keyword evidence="2" id="KW-0378">Hydrolase</keyword>
<dbReference type="RefSeq" id="WP_023626747.1">
    <property type="nucleotide sequence ID" value="NZ_BAUW01000110.1"/>
</dbReference>
<dbReference type="Pfam" id="PF02113">
    <property type="entry name" value="Peptidase_S13"/>
    <property type="match status" value="1"/>
</dbReference>
<evidence type="ECO:0000313" key="3">
    <source>
        <dbReference type="EMBL" id="GAE47940.1"/>
    </source>
</evidence>
<keyword evidence="4" id="KW-1185">Reference proteome</keyword>
<name>W4RU69_9BACI</name>
<gene>
    <name evidence="3" type="ORF">JCM21738_4986</name>
</gene>
<dbReference type="AlphaFoldDB" id="W4RU69"/>
<dbReference type="InterPro" id="IPR012338">
    <property type="entry name" value="Beta-lactam/transpept-like"/>
</dbReference>
<evidence type="ECO:0000313" key="4">
    <source>
        <dbReference type="Proteomes" id="UP000018949"/>
    </source>
</evidence>
<organism evidence="3 4">
    <name type="scientific">Mesobacillus boroniphilus JCM 21738</name>
    <dbReference type="NCBI Taxonomy" id="1294265"/>
    <lineage>
        <taxon>Bacteria</taxon>
        <taxon>Bacillati</taxon>
        <taxon>Bacillota</taxon>
        <taxon>Bacilli</taxon>
        <taxon>Bacillales</taxon>
        <taxon>Bacillaceae</taxon>
        <taxon>Mesobacillus</taxon>
    </lineage>
</organism>
<dbReference type="GO" id="GO:0004185">
    <property type="term" value="F:serine-type carboxypeptidase activity"/>
    <property type="evidence" value="ECO:0007669"/>
    <property type="project" value="InterPro"/>
</dbReference>
<dbReference type="PRINTS" id="PR00922">
    <property type="entry name" value="DADACBPTASE3"/>
</dbReference>
<proteinExistence type="inferred from homology"/>
<sequence length="492" mass="54112">MKQKTTAIIIFSLVTILAVIPFFHTEEPPARAVEPSGEFSTEISKVLTNEPVLDGALAGVSIRSAEDGKLLYEHIGDTRLQPASVLKMFTAAAALSVLGEEYRFTTEVLADGKIDSGTLVGDLFLRGMGDPTLLPADFNEMAKRLKRKGIKKVAGDLVADDSWYDNVRYSEDLTWNDEHQYYGAQVSALTASPNLDFDAGTVIVNILPGKKGESANISLEPDTDYLKIINETRTVDSKGKHEVIIEREHGSNNILVSGTIPVNAHKTREWVAVWEPSLYAGSLFKKSLEEHGIKVVGKIITGRATETMTRLISHKSMPLADLMIPFMKLSNNGHAEVLVKEMGKVVHDEGSWDEGLKVMDAELSRVGIDTSRLVLRDGSGISHAHLIPANEITKLLYLAQKEKWFPTFQHSLPVAGVEDRMVGGTMRNRLKEEHLKDRVSAKTGTLTGVSTLAGYVKTDSGDTLIFSVLLNNLLDDRDGRKVEDQIVRLLAR</sequence>
<dbReference type="eggNOG" id="COG2027">
    <property type="taxonomic scope" value="Bacteria"/>
</dbReference>
<dbReference type="SUPFAM" id="SSF56601">
    <property type="entry name" value="beta-lactamase/transpeptidase-like"/>
    <property type="match status" value="1"/>
</dbReference>
<dbReference type="Gene3D" id="3.50.80.20">
    <property type="entry name" value="D-Ala-D-Ala carboxypeptidase C, peptidase S13"/>
    <property type="match status" value="1"/>
</dbReference>
<dbReference type="Gene3D" id="3.40.710.10">
    <property type="entry name" value="DD-peptidase/beta-lactamase superfamily"/>
    <property type="match status" value="1"/>
</dbReference>
<protein>
    <submittedName>
        <fullName evidence="3">D-alanyl-D-alanine carboxypeptidase</fullName>
    </submittedName>
</protein>
<accession>W4RU69</accession>
<dbReference type="GO" id="GO:0006508">
    <property type="term" value="P:proteolysis"/>
    <property type="evidence" value="ECO:0007669"/>
    <property type="project" value="InterPro"/>
</dbReference>
<dbReference type="InterPro" id="IPR000667">
    <property type="entry name" value="Peptidase_S13"/>
</dbReference>
<keyword evidence="3" id="KW-0121">Carboxypeptidase</keyword>
<dbReference type="EMBL" id="BAUW01000110">
    <property type="protein sequence ID" value="GAE47940.1"/>
    <property type="molecule type" value="Genomic_DNA"/>
</dbReference>
<dbReference type="GO" id="GO:0000270">
    <property type="term" value="P:peptidoglycan metabolic process"/>
    <property type="evidence" value="ECO:0007669"/>
    <property type="project" value="TreeGrafter"/>
</dbReference>
<dbReference type="Proteomes" id="UP000018949">
    <property type="component" value="Unassembled WGS sequence"/>
</dbReference>
<reference evidence="3 4" key="1">
    <citation type="submission" date="2013-12" db="EMBL/GenBank/DDBJ databases">
        <title>NBRP : Genome information of microbial organism related human and environment.</title>
        <authorList>
            <person name="Hattori M."/>
            <person name="Oshima K."/>
            <person name="Inaba H."/>
            <person name="Suda W."/>
            <person name="Sakamoto M."/>
            <person name="Iino T."/>
            <person name="Kitahara M."/>
            <person name="Oshida Y."/>
            <person name="Iida T."/>
            <person name="Kudo T."/>
            <person name="Itoh T."/>
            <person name="Ahmed I."/>
            <person name="Ohkuma M."/>
        </authorList>
    </citation>
    <scope>NUCLEOTIDE SEQUENCE [LARGE SCALE GENOMIC DNA]</scope>
    <source>
        <strain evidence="3 4">JCM 21738</strain>
    </source>
</reference>
<dbReference type="PANTHER" id="PTHR30023:SF0">
    <property type="entry name" value="PENICILLIN-SENSITIVE CARBOXYPEPTIDASE A"/>
    <property type="match status" value="1"/>
</dbReference>
<dbReference type="PANTHER" id="PTHR30023">
    <property type="entry name" value="D-ALANYL-D-ALANINE CARBOXYPEPTIDASE"/>
    <property type="match status" value="1"/>
</dbReference>
<comment type="similarity">
    <text evidence="1">Belongs to the peptidase S13 family.</text>
</comment>